<evidence type="ECO:0000256" key="8">
    <source>
        <dbReference type="ARBA" id="ARBA00022839"/>
    </source>
</evidence>
<evidence type="ECO:0000256" key="7">
    <source>
        <dbReference type="ARBA" id="ARBA00022801"/>
    </source>
</evidence>
<feature type="binding site" evidence="14">
    <location>
        <position position="160"/>
    </location>
    <ligand>
        <name>substrate</name>
    </ligand>
</feature>
<keyword evidence="6 13" id="KW-0227">DNA damage</keyword>
<evidence type="ECO:0000256" key="2">
    <source>
        <dbReference type="ARBA" id="ARBA00012108"/>
    </source>
</evidence>
<dbReference type="InterPro" id="IPR058561">
    <property type="entry name" value="Exonuc_1_C"/>
</dbReference>
<dbReference type="Pfam" id="PF00929">
    <property type="entry name" value="RNase_T"/>
    <property type="match status" value="1"/>
</dbReference>
<evidence type="ECO:0000256" key="14">
    <source>
        <dbReference type="PIRSR" id="PIRSR000977-1"/>
    </source>
</evidence>
<feature type="domain" description="ExoI C-terminal" evidence="18">
    <location>
        <begin position="355"/>
        <end position="478"/>
    </location>
</feature>
<evidence type="ECO:0000313" key="20">
    <source>
        <dbReference type="Proteomes" id="UP000236724"/>
    </source>
</evidence>
<dbReference type="Pfam" id="PF08411">
    <property type="entry name" value="ExoI_SH3"/>
    <property type="match status" value="1"/>
</dbReference>
<dbReference type="InterPro" id="IPR013620">
    <property type="entry name" value="Exonuc_1_SH3"/>
</dbReference>
<dbReference type="SUPFAM" id="SSF53098">
    <property type="entry name" value="Ribonuclease H-like"/>
    <property type="match status" value="1"/>
</dbReference>
<dbReference type="Gene3D" id="3.30.1520.20">
    <property type="entry name" value="Exonuclease ExoI, domain 2"/>
    <property type="match status" value="1"/>
</dbReference>
<dbReference type="PROSITE" id="PS51785">
    <property type="entry name" value="EXOI_C"/>
    <property type="match status" value="1"/>
</dbReference>
<gene>
    <name evidence="19" type="primary">sbcB</name>
    <name evidence="19" type="ORF">MBHS_04479</name>
</gene>
<evidence type="ECO:0000256" key="9">
    <source>
        <dbReference type="ARBA" id="ARBA00022842"/>
    </source>
</evidence>
<dbReference type="InterPro" id="IPR036397">
    <property type="entry name" value="RNaseH_sf"/>
</dbReference>
<feature type="coiled-coil region" evidence="16">
    <location>
        <begin position="316"/>
        <end position="346"/>
    </location>
</feature>
<proteinExistence type="predicted"/>
<dbReference type="GO" id="GO:0008310">
    <property type="term" value="F:single-stranded DNA 3'-5' DNA exonuclease activity"/>
    <property type="evidence" value="ECO:0007669"/>
    <property type="project" value="UniProtKB-EC"/>
</dbReference>
<dbReference type="Gene3D" id="1.10.287.1240">
    <property type="match status" value="1"/>
</dbReference>
<evidence type="ECO:0000256" key="16">
    <source>
        <dbReference type="SAM" id="Coils"/>
    </source>
</evidence>
<sequence>MTSQTFYWHDYETFGRSPQRDRPAQFAGIRTDMDFNIIGAPLMVYCKPANDFLPEPGACLLTGITPQICLEKGLCEADFISRIHAEFSQPGTCGLGYNSLRFDDEVTRNTLYRNLFDPYTREYQNGNSRWDLIDMVRLTYALRPEGFEWPLREDGKPSFRLEHLTAANGIVQEGAHDALVDVKATIELAKLIKTRQPRLYQWVFDNRGKTAVANLLDLHEQKPVLHTSRMFPAEYGCTTMIIPLCAHPSIRTQIICWDLRYDPAPLFELDAEKITTLLFTRKADLPEDSPHIALKTVHSNKCPVLAPLNVLREGNAERIQLDMQQCQRHAEQLQEASATLKSKLQQVFASHEFEASSDPDLMIYSGGFLSSQDKRQLEKVRRLSPQKLATASPDFADKRLPEMLFRYRARNYPETLNPTERARWEIYRSRRLTEADGSASLNYEQYQTELAQQQADSTLSKAKKQLLSDLKAYAEIIVNPV</sequence>
<dbReference type="FunFam" id="1.20.1280.70:FF:000001">
    <property type="entry name" value="Exodeoxyribonuclease I"/>
    <property type="match status" value="1"/>
</dbReference>
<dbReference type="EMBL" id="FMSV02000553">
    <property type="protein sequence ID" value="SEH08587.1"/>
    <property type="molecule type" value="Genomic_DNA"/>
</dbReference>
<comment type="catalytic activity">
    <reaction evidence="1 13">
        <text>Exonucleolytic cleavage in the 3'- to 5'-direction to yield nucleoside 5'-phosphates.</text>
        <dbReference type="EC" id="3.1.11.1"/>
    </reaction>
</comment>
<dbReference type="PANTHER" id="PTHR11046:SF11">
    <property type="entry name" value="EXODEOXYRIBONUCLEASE I"/>
    <property type="match status" value="1"/>
</dbReference>
<dbReference type="GO" id="GO:0046872">
    <property type="term" value="F:metal ion binding"/>
    <property type="evidence" value="ECO:0007669"/>
    <property type="project" value="UniProtKB-KW"/>
</dbReference>
<dbReference type="Proteomes" id="UP000236724">
    <property type="component" value="Unassembled WGS sequence"/>
</dbReference>
<evidence type="ECO:0000256" key="3">
    <source>
        <dbReference type="ARBA" id="ARBA00019900"/>
    </source>
</evidence>
<keyword evidence="9 15" id="KW-0460">Magnesium</keyword>
<keyword evidence="5 15" id="KW-0479">Metal-binding</keyword>
<dbReference type="CDD" id="cd06138">
    <property type="entry name" value="ExoI_N"/>
    <property type="match status" value="1"/>
</dbReference>
<dbReference type="InterPro" id="IPR012337">
    <property type="entry name" value="RNaseH-like_sf"/>
</dbReference>
<dbReference type="PROSITE" id="PS51784">
    <property type="entry name" value="EXOI_SH3"/>
    <property type="match status" value="1"/>
</dbReference>
<dbReference type="Gene3D" id="1.20.1280.70">
    <property type="entry name" value="Exonuclease ExoI, domain 3"/>
    <property type="match status" value="1"/>
</dbReference>
<protein>
    <recommendedName>
        <fullName evidence="3 13">Exodeoxyribonuclease I</fullName>
        <ecNumber evidence="2 13">3.1.11.1</ecNumber>
    </recommendedName>
</protein>
<dbReference type="InterPro" id="IPR023607">
    <property type="entry name" value="Exodeoxyribonuclease_I"/>
</dbReference>
<feature type="binding site" evidence="15">
    <location>
        <position position="10"/>
    </location>
    <ligand>
        <name>Mg(2+)</name>
        <dbReference type="ChEBI" id="CHEBI:18420"/>
        <label>1</label>
    </ligand>
</feature>
<evidence type="ECO:0000256" key="15">
    <source>
        <dbReference type="PIRSR" id="PIRSR000977-2"/>
    </source>
</evidence>
<dbReference type="RefSeq" id="WP_103922112.1">
    <property type="nucleotide sequence ID" value="NZ_FMSV02000553.1"/>
</dbReference>
<feature type="domain" description="ExoI SH3-like" evidence="17">
    <location>
        <begin position="197"/>
        <end position="352"/>
    </location>
</feature>
<dbReference type="FunFam" id="3.30.420.10:FF:000033">
    <property type="entry name" value="Exodeoxyribonuclease I"/>
    <property type="match status" value="1"/>
</dbReference>
<evidence type="ECO:0000256" key="13">
    <source>
        <dbReference type="PIRNR" id="PIRNR000977"/>
    </source>
</evidence>
<dbReference type="InterPro" id="IPR034747">
    <property type="entry name" value="EXOI_SH3"/>
</dbReference>
<evidence type="ECO:0000256" key="4">
    <source>
        <dbReference type="ARBA" id="ARBA00022722"/>
    </source>
</evidence>
<comment type="cofactor">
    <cofactor evidence="15">
        <name>Mg(2+)</name>
        <dbReference type="ChEBI" id="CHEBI:18420"/>
    </cofactor>
    <text evidence="15">Binds 2 Mg(2+) ions per monomer.</text>
</comment>
<dbReference type="GO" id="GO:0003677">
    <property type="term" value="F:DNA binding"/>
    <property type="evidence" value="ECO:0007669"/>
    <property type="project" value="UniProtKB-KW"/>
</dbReference>
<dbReference type="GO" id="GO:0000175">
    <property type="term" value="F:3'-5'-RNA exonuclease activity"/>
    <property type="evidence" value="ECO:0007669"/>
    <property type="project" value="InterPro"/>
</dbReference>
<evidence type="ECO:0000256" key="6">
    <source>
        <dbReference type="ARBA" id="ARBA00022763"/>
    </source>
</evidence>
<keyword evidence="20" id="KW-1185">Reference proteome</keyword>
<dbReference type="InterPro" id="IPR013520">
    <property type="entry name" value="Ribonucl_H"/>
</dbReference>
<dbReference type="Gene3D" id="3.30.420.10">
    <property type="entry name" value="Ribonuclease H-like superfamily/Ribonuclease H"/>
    <property type="match status" value="1"/>
</dbReference>
<dbReference type="InterPro" id="IPR022894">
    <property type="entry name" value="Oligoribonuclease"/>
</dbReference>
<dbReference type="GO" id="GO:0006281">
    <property type="term" value="P:DNA repair"/>
    <property type="evidence" value="ECO:0007669"/>
    <property type="project" value="UniProtKB-KW"/>
</dbReference>
<keyword evidence="16" id="KW-0175">Coiled coil</keyword>
<reference evidence="19 20" key="1">
    <citation type="submission" date="2016-10" db="EMBL/GenBank/DDBJ databases">
        <authorList>
            <person name="de Groot N.N."/>
        </authorList>
    </citation>
    <scope>NUCLEOTIDE SEQUENCE [LARGE SCALE GENOMIC DNA]</scope>
    <source>
        <strain evidence="19">MBHS1</strain>
    </source>
</reference>
<feature type="binding site" evidence="14">
    <location>
        <position position="12"/>
    </location>
    <ligand>
        <name>substrate</name>
    </ligand>
</feature>
<name>A0A1H6FEZ2_9GAMM</name>
<dbReference type="EC" id="3.1.11.1" evidence="2 13"/>
<keyword evidence="7 13" id="KW-0378">Hydrolase</keyword>
<dbReference type="PANTHER" id="PTHR11046">
    <property type="entry name" value="OLIGORIBONUCLEASE, MITOCHONDRIAL"/>
    <property type="match status" value="1"/>
</dbReference>
<evidence type="ECO:0000256" key="10">
    <source>
        <dbReference type="ARBA" id="ARBA00023125"/>
    </source>
</evidence>
<keyword evidence="4 13" id="KW-0540">Nuclease</keyword>
<evidence type="ECO:0000256" key="1">
    <source>
        <dbReference type="ARBA" id="ARBA00000563"/>
    </source>
</evidence>
<dbReference type="InterPro" id="IPR038649">
    <property type="entry name" value="EXOI_SH3_sf"/>
</dbReference>
<keyword evidence="10" id="KW-0238">DNA-binding</keyword>
<evidence type="ECO:0000256" key="12">
    <source>
        <dbReference type="ARBA" id="ARBA00046792"/>
    </source>
</evidence>
<evidence type="ECO:0000259" key="17">
    <source>
        <dbReference type="PROSITE" id="PS51784"/>
    </source>
</evidence>
<keyword evidence="11 13" id="KW-0234">DNA repair</keyword>
<organism evidence="19 20">
    <name type="scientific">Candidatus Venteria ishoeyi</name>
    <dbReference type="NCBI Taxonomy" id="1899563"/>
    <lineage>
        <taxon>Bacteria</taxon>
        <taxon>Pseudomonadati</taxon>
        <taxon>Pseudomonadota</taxon>
        <taxon>Gammaproteobacteria</taxon>
        <taxon>Thiotrichales</taxon>
        <taxon>Thiotrichaceae</taxon>
        <taxon>Venteria</taxon>
    </lineage>
</organism>
<dbReference type="OrthoDB" id="9763470at2"/>
<evidence type="ECO:0000313" key="19">
    <source>
        <dbReference type="EMBL" id="SEH08587.1"/>
    </source>
</evidence>
<dbReference type="PIRSF" id="PIRSF000977">
    <property type="entry name" value="Exodeoxyribonuclease_I"/>
    <property type="match status" value="1"/>
</dbReference>
<evidence type="ECO:0000256" key="11">
    <source>
        <dbReference type="ARBA" id="ARBA00023204"/>
    </source>
</evidence>
<dbReference type="Pfam" id="PF26016">
    <property type="entry name" value="ExoI_C"/>
    <property type="match status" value="1"/>
</dbReference>
<feature type="binding site" evidence="15">
    <location>
        <position position="12"/>
    </location>
    <ligand>
        <name>Mg(2+)</name>
        <dbReference type="ChEBI" id="CHEBI:18420"/>
        <label>2</label>
    </ligand>
</feature>
<comment type="subunit">
    <text evidence="12">Monomer. Interacts with ssb (via C-terminus); this interaction stimulates the exonuclease activity by recruiting the enzyme to its substrate.</text>
</comment>
<dbReference type="AlphaFoldDB" id="A0A1H6FEZ2"/>
<evidence type="ECO:0000259" key="18">
    <source>
        <dbReference type="PROSITE" id="PS51785"/>
    </source>
</evidence>
<feature type="binding site" evidence="15">
    <location>
        <position position="181"/>
    </location>
    <ligand>
        <name>Mg(2+)</name>
        <dbReference type="ChEBI" id="CHEBI:18420"/>
        <label>2</label>
    </ligand>
</feature>
<evidence type="ECO:0000256" key="5">
    <source>
        <dbReference type="ARBA" id="ARBA00022723"/>
    </source>
</evidence>
<dbReference type="NCBIfam" id="NF008746">
    <property type="entry name" value="PRK11779.1"/>
    <property type="match status" value="1"/>
</dbReference>
<keyword evidence="8 13" id="KW-0269">Exonuclease</keyword>
<accession>A0A1H6FEZ2</accession>